<dbReference type="AlphaFoldDB" id="A0A931AQP0"/>
<keyword evidence="2" id="KW-1185">Reference proteome</keyword>
<dbReference type="RefSeq" id="WP_270453106.1">
    <property type="nucleotide sequence ID" value="NZ_JADPIE010000002.1"/>
</dbReference>
<dbReference type="Proteomes" id="UP000621436">
    <property type="component" value="Unassembled WGS sequence"/>
</dbReference>
<evidence type="ECO:0000313" key="1">
    <source>
        <dbReference type="EMBL" id="MBF8436294.1"/>
    </source>
</evidence>
<evidence type="ECO:0000313" key="2">
    <source>
        <dbReference type="Proteomes" id="UP000621436"/>
    </source>
</evidence>
<proteinExistence type="predicted"/>
<organism evidence="1 2">
    <name type="scientific">Halonatronomonas betaini</name>
    <dbReference type="NCBI Taxonomy" id="2778430"/>
    <lineage>
        <taxon>Bacteria</taxon>
        <taxon>Bacillati</taxon>
        <taxon>Bacillota</taxon>
        <taxon>Clostridia</taxon>
        <taxon>Halanaerobiales</taxon>
        <taxon>Halarsenatibacteraceae</taxon>
        <taxon>Halonatronomonas</taxon>
    </lineage>
</organism>
<sequence length="65" mass="7700">MAFQTFKTPIESFDLFDLTDEEIVDRFIEEEKKAGYPDSSLLAEVLRRKIHNKVLEKKKILNNKE</sequence>
<gene>
    <name evidence="1" type="ORF">I0Q91_04315</name>
</gene>
<comment type="caution">
    <text evidence="1">The sequence shown here is derived from an EMBL/GenBank/DDBJ whole genome shotgun (WGS) entry which is preliminary data.</text>
</comment>
<name>A0A931AQP0_9FIRM</name>
<protein>
    <submittedName>
        <fullName evidence="1">Uncharacterized protein</fullName>
    </submittedName>
</protein>
<accession>A0A931AQP0</accession>
<dbReference type="EMBL" id="JADPIE010000002">
    <property type="protein sequence ID" value="MBF8436294.1"/>
    <property type="molecule type" value="Genomic_DNA"/>
</dbReference>
<reference evidence="1" key="1">
    <citation type="submission" date="2020-11" db="EMBL/GenBank/DDBJ databases">
        <title>Halonatronomonas betainensis gen. nov., sp. nov. a novel haloalkaliphilic representative of the family Halanaerobiacae capable of betaine degradation.</title>
        <authorList>
            <person name="Boltyanskaya Y."/>
            <person name="Kevbrin V."/>
            <person name="Detkova E."/>
            <person name="Grouzdev D.S."/>
            <person name="Koziaeva V."/>
            <person name="Zhilina T."/>
        </authorList>
    </citation>
    <scope>NUCLEOTIDE SEQUENCE</scope>
    <source>
        <strain evidence="1">Z-7014</strain>
    </source>
</reference>